<sequence>HPPTHVEVNSGKVIACFDSLKVYNYMNNILSEGLF</sequence>
<dbReference type="AlphaFoldDB" id="A0A820NW07"/>
<accession>A0A820NW07</accession>
<gene>
    <name evidence="1" type="ORF">OKA104_LOCUS51058</name>
</gene>
<feature type="non-terminal residue" evidence="1">
    <location>
        <position position="1"/>
    </location>
</feature>
<protein>
    <submittedName>
        <fullName evidence="1">Uncharacterized protein</fullName>
    </submittedName>
</protein>
<name>A0A820NW07_9BILA</name>
<organism evidence="1 2">
    <name type="scientific">Adineta steineri</name>
    <dbReference type="NCBI Taxonomy" id="433720"/>
    <lineage>
        <taxon>Eukaryota</taxon>
        <taxon>Metazoa</taxon>
        <taxon>Spiralia</taxon>
        <taxon>Gnathifera</taxon>
        <taxon>Rotifera</taxon>
        <taxon>Eurotatoria</taxon>
        <taxon>Bdelloidea</taxon>
        <taxon>Adinetida</taxon>
        <taxon>Adinetidae</taxon>
        <taxon>Adineta</taxon>
    </lineage>
</organism>
<comment type="caution">
    <text evidence="1">The sequence shown here is derived from an EMBL/GenBank/DDBJ whole genome shotgun (WGS) entry which is preliminary data.</text>
</comment>
<proteinExistence type="predicted"/>
<dbReference type="EMBL" id="CAJOAY010026914">
    <property type="protein sequence ID" value="CAF4394621.1"/>
    <property type="molecule type" value="Genomic_DNA"/>
</dbReference>
<reference evidence="1" key="1">
    <citation type="submission" date="2021-02" db="EMBL/GenBank/DDBJ databases">
        <authorList>
            <person name="Nowell W R."/>
        </authorList>
    </citation>
    <scope>NUCLEOTIDE SEQUENCE</scope>
</reference>
<evidence type="ECO:0000313" key="1">
    <source>
        <dbReference type="EMBL" id="CAF4394621.1"/>
    </source>
</evidence>
<evidence type="ECO:0000313" key="2">
    <source>
        <dbReference type="Proteomes" id="UP000663881"/>
    </source>
</evidence>
<dbReference type="Proteomes" id="UP000663881">
    <property type="component" value="Unassembled WGS sequence"/>
</dbReference>